<name>A0A3B5RCG0_XIPMA</name>
<accession>A0A3B5RCG0</accession>
<keyword evidence="2" id="KW-0677">Repeat</keyword>
<dbReference type="Gene3D" id="3.80.10.10">
    <property type="entry name" value="Ribonuclease Inhibitor"/>
    <property type="match status" value="1"/>
</dbReference>
<dbReference type="Ensembl" id="ENSXMAT00000038676.1">
    <property type="protein sequence ID" value="ENSXMAP00000040660.1"/>
    <property type="gene ID" value="ENSXMAG00000029622.1"/>
</dbReference>
<dbReference type="AlphaFoldDB" id="A0A3B5RCG0"/>
<dbReference type="PROSITE" id="PS51450">
    <property type="entry name" value="LRR"/>
    <property type="match status" value="1"/>
</dbReference>
<evidence type="ECO:0000256" key="2">
    <source>
        <dbReference type="ARBA" id="ARBA00022737"/>
    </source>
</evidence>
<proteinExistence type="predicted"/>
<dbReference type="Proteomes" id="UP000002852">
    <property type="component" value="Unassembled WGS sequence"/>
</dbReference>
<evidence type="ECO:0000313" key="3">
    <source>
        <dbReference type="Ensembl" id="ENSXMAP00000040660.1"/>
    </source>
</evidence>
<dbReference type="PANTHER" id="PTHR24106">
    <property type="entry name" value="NACHT, LRR AND CARD DOMAINS-CONTAINING"/>
    <property type="match status" value="1"/>
</dbReference>
<dbReference type="InterPro" id="IPR032675">
    <property type="entry name" value="LRR_dom_sf"/>
</dbReference>
<evidence type="ECO:0000313" key="4">
    <source>
        <dbReference type="Proteomes" id="UP000002852"/>
    </source>
</evidence>
<reference evidence="3" key="3">
    <citation type="submission" date="2025-08" db="UniProtKB">
        <authorList>
            <consortium name="Ensembl"/>
        </authorList>
    </citation>
    <scope>IDENTIFICATION</scope>
    <source>
        <strain evidence="3">JP 163 A</strain>
    </source>
</reference>
<reference evidence="4" key="2">
    <citation type="journal article" date="2013" name="Nat. Genet.">
        <title>The genome of the platyfish, Xiphophorus maculatus, provides insights into evolutionary adaptation and several complex traits.</title>
        <authorList>
            <person name="Schartl M."/>
            <person name="Walter R.B."/>
            <person name="Shen Y."/>
            <person name="Garcia T."/>
            <person name="Catchen J."/>
            <person name="Amores A."/>
            <person name="Braasch I."/>
            <person name="Chalopin D."/>
            <person name="Volff J.N."/>
            <person name="Lesch K.P."/>
            <person name="Bisazza A."/>
            <person name="Minx P."/>
            <person name="Hillier L."/>
            <person name="Wilson R.K."/>
            <person name="Fuerstenberg S."/>
            <person name="Boore J."/>
            <person name="Searle S."/>
            <person name="Postlethwait J.H."/>
            <person name="Warren W.C."/>
        </authorList>
    </citation>
    <scope>NUCLEOTIDE SEQUENCE [LARGE SCALE GENOMIC DNA]</scope>
    <source>
        <strain evidence="4">JP 163 A</strain>
    </source>
</reference>
<dbReference type="SUPFAM" id="SSF52047">
    <property type="entry name" value="RNI-like"/>
    <property type="match status" value="1"/>
</dbReference>
<keyword evidence="1" id="KW-0433">Leucine-rich repeat</keyword>
<sequence>MISCCYGNSIDIRSVVMQHPVLEECSLSEISCSSLASALTFNPSHLTELNLSRNDLEDFGGQDLCGFLQNPECKLQRLQ</sequence>
<reference evidence="4" key="1">
    <citation type="submission" date="2012-01" db="EMBL/GenBank/DDBJ databases">
        <authorList>
            <person name="Walter R."/>
            <person name="Schartl M."/>
            <person name="Warren W."/>
        </authorList>
    </citation>
    <scope>NUCLEOTIDE SEQUENCE [LARGE SCALE GENOMIC DNA]</scope>
    <source>
        <strain evidence="4">JP 163 A</strain>
    </source>
</reference>
<evidence type="ECO:0008006" key="5">
    <source>
        <dbReference type="Google" id="ProtNLM"/>
    </source>
</evidence>
<dbReference type="InParanoid" id="A0A3B5RCG0"/>
<keyword evidence="4" id="KW-1185">Reference proteome</keyword>
<dbReference type="GeneTree" id="ENSGT01150000290035"/>
<dbReference type="InterPro" id="IPR051261">
    <property type="entry name" value="NLR"/>
</dbReference>
<dbReference type="InterPro" id="IPR001611">
    <property type="entry name" value="Leu-rich_rpt"/>
</dbReference>
<protein>
    <recommendedName>
        <fullName evidence="5">NACHT LRR and PYD domain-containing protein</fullName>
    </recommendedName>
</protein>
<organism evidence="3 4">
    <name type="scientific">Xiphophorus maculatus</name>
    <name type="common">Southern platyfish</name>
    <name type="synonym">Platypoecilus maculatus</name>
    <dbReference type="NCBI Taxonomy" id="8083"/>
    <lineage>
        <taxon>Eukaryota</taxon>
        <taxon>Metazoa</taxon>
        <taxon>Chordata</taxon>
        <taxon>Craniata</taxon>
        <taxon>Vertebrata</taxon>
        <taxon>Euteleostomi</taxon>
        <taxon>Actinopterygii</taxon>
        <taxon>Neopterygii</taxon>
        <taxon>Teleostei</taxon>
        <taxon>Neoteleostei</taxon>
        <taxon>Acanthomorphata</taxon>
        <taxon>Ovalentaria</taxon>
        <taxon>Atherinomorphae</taxon>
        <taxon>Cyprinodontiformes</taxon>
        <taxon>Poeciliidae</taxon>
        <taxon>Poeciliinae</taxon>
        <taxon>Xiphophorus</taxon>
    </lineage>
</organism>
<evidence type="ECO:0000256" key="1">
    <source>
        <dbReference type="ARBA" id="ARBA00022614"/>
    </source>
</evidence>
<reference evidence="3" key="4">
    <citation type="submission" date="2025-09" db="UniProtKB">
        <authorList>
            <consortium name="Ensembl"/>
        </authorList>
    </citation>
    <scope>IDENTIFICATION</scope>
    <source>
        <strain evidence="3">JP 163 A</strain>
    </source>
</reference>